<keyword evidence="2" id="KW-1185">Reference proteome</keyword>
<dbReference type="EMBL" id="CM045767">
    <property type="protein sequence ID" value="KAI7997009.1"/>
    <property type="molecule type" value="Genomic_DNA"/>
</dbReference>
<evidence type="ECO:0000313" key="2">
    <source>
        <dbReference type="Proteomes" id="UP001060215"/>
    </source>
</evidence>
<gene>
    <name evidence="1" type="ORF">LOK49_LG10G01679</name>
</gene>
<accession>A0ACC0G8X2</accession>
<name>A0ACC0G8X2_9ERIC</name>
<reference evidence="1 2" key="1">
    <citation type="journal article" date="2022" name="Plant J.">
        <title>Chromosome-level genome of Camellia lanceoleosa provides a valuable resource for understanding genome evolution and self-incompatibility.</title>
        <authorList>
            <person name="Gong W."/>
            <person name="Xiao S."/>
            <person name="Wang L."/>
            <person name="Liao Z."/>
            <person name="Chang Y."/>
            <person name="Mo W."/>
            <person name="Hu G."/>
            <person name="Li W."/>
            <person name="Zhao G."/>
            <person name="Zhu H."/>
            <person name="Hu X."/>
            <person name="Ji K."/>
            <person name="Xiang X."/>
            <person name="Song Q."/>
            <person name="Yuan D."/>
            <person name="Jin S."/>
            <person name="Zhang L."/>
        </authorList>
    </citation>
    <scope>NUCLEOTIDE SEQUENCE [LARGE SCALE GENOMIC DNA]</scope>
    <source>
        <strain evidence="1">SQ_2022a</strain>
    </source>
</reference>
<sequence length="714" mass="80536">MADLEAKPPLSPSSTLEKQFEDFRHHLEESESLRERIRAVAREIESVTRLIYSCILLVHQSRPIPEVLEKVKAQISKLKELFHRLAGILRECPGQYYRYHGDWRSETQTVVSLLGFMHWLETGNLLMHTQVEERLGLKTSEFGLDIEDYLIGICFMSNELPRYVVNQVTAGDYDCPRKVLKFLTDLHAAFRMLNLRNDLLRKKFDGMKYDLRRVEEVYYDVKIRGLTANGDSTRDLGIQGQLAADLPKADRVLVVERVIESLGLQHVRDSLVGTVEKRGISGGQRKRVNVGLEMVMEPSLLILDEPTSGLDSSSSNLLLRALRREALEGVNISMVVHQPSYALFKMFDDLVLLAKGGITVYHGPVKKVEEYFAGLGIAVPEHVNPPDHFIDILEGIVKLGSGVTVQQLPVRWMLHNSYPVPADMMHFCDQIAASSAGKNSSASGVSEQSFAGDLWQDTKFNVELKRDHIENNLLKSHDLSNRVTTDVLHQYRYFLGRVGKQRLREAKMQAANYLILLLAGAALGTLAKVSDETFGALGYTYTVIAISLMCKIAALRSFSLDKIHYWRESVSGMSSRAYFLSKDTIDNFDTIIKPLVYLSMFYFFNNPRSSFGDNYVVLLCLVYCVTGMAYVFAILLEPSPAQLLCLVYCVTGMAYVFVILLEPSPAQLQWCVLLPVVSTLITNQDKDSQTTKLVGNYCYPKWALEAFVIANAER</sequence>
<proteinExistence type="predicted"/>
<protein>
    <submittedName>
        <fullName evidence="1">Uncharacterized protein</fullName>
    </submittedName>
</protein>
<organism evidence="1 2">
    <name type="scientific">Camellia lanceoleosa</name>
    <dbReference type="NCBI Taxonomy" id="1840588"/>
    <lineage>
        <taxon>Eukaryota</taxon>
        <taxon>Viridiplantae</taxon>
        <taxon>Streptophyta</taxon>
        <taxon>Embryophyta</taxon>
        <taxon>Tracheophyta</taxon>
        <taxon>Spermatophyta</taxon>
        <taxon>Magnoliopsida</taxon>
        <taxon>eudicotyledons</taxon>
        <taxon>Gunneridae</taxon>
        <taxon>Pentapetalae</taxon>
        <taxon>asterids</taxon>
        <taxon>Ericales</taxon>
        <taxon>Theaceae</taxon>
        <taxon>Camellia</taxon>
    </lineage>
</organism>
<comment type="caution">
    <text evidence="1">The sequence shown here is derived from an EMBL/GenBank/DDBJ whole genome shotgun (WGS) entry which is preliminary data.</text>
</comment>
<evidence type="ECO:0000313" key="1">
    <source>
        <dbReference type="EMBL" id="KAI7997009.1"/>
    </source>
</evidence>
<dbReference type="Proteomes" id="UP001060215">
    <property type="component" value="Chromosome 10"/>
</dbReference>